<feature type="transmembrane region" description="Helical" evidence="14">
    <location>
        <begin position="315"/>
        <end position="344"/>
    </location>
</feature>
<evidence type="ECO:0000256" key="14">
    <source>
        <dbReference type="SAM" id="Phobius"/>
    </source>
</evidence>
<evidence type="ECO:0000256" key="1">
    <source>
        <dbReference type="ARBA" id="ARBA00004651"/>
    </source>
</evidence>
<dbReference type="PANTHER" id="PTHR48086">
    <property type="entry name" value="SODIUM/PROLINE SYMPORTER-RELATED"/>
    <property type="match status" value="1"/>
</dbReference>
<feature type="transmembrane region" description="Helical" evidence="14">
    <location>
        <begin position="74"/>
        <end position="92"/>
    </location>
</feature>
<name>A0ABT1RM60_9FIRM</name>
<evidence type="ECO:0000256" key="6">
    <source>
        <dbReference type="ARBA" id="ARBA00022847"/>
    </source>
</evidence>
<dbReference type="InterPro" id="IPR001734">
    <property type="entry name" value="Na/solute_symporter"/>
</dbReference>
<evidence type="ECO:0000256" key="7">
    <source>
        <dbReference type="ARBA" id="ARBA00022989"/>
    </source>
</evidence>
<feature type="transmembrane region" description="Helical" evidence="14">
    <location>
        <begin position="365"/>
        <end position="383"/>
    </location>
</feature>
<feature type="transmembrane region" description="Helical" evidence="14">
    <location>
        <begin position="122"/>
        <end position="140"/>
    </location>
</feature>
<keyword evidence="5 14" id="KW-0812">Transmembrane</keyword>
<dbReference type="Proteomes" id="UP001524502">
    <property type="component" value="Unassembled WGS sequence"/>
</dbReference>
<dbReference type="Pfam" id="PF00474">
    <property type="entry name" value="SSF"/>
    <property type="match status" value="1"/>
</dbReference>
<dbReference type="PANTHER" id="PTHR48086:SF3">
    <property type="entry name" value="SODIUM_PROLINE SYMPORTER"/>
    <property type="match status" value="1"/>
</dbReference>
<organism evidence="15 16">
    <name type="scientific">Anaerovorax odorimutans</name>
    <dbReference type="NCBI Taxonomy" id="109327"/>
    <lineage>
        <taxon>Bacteria</taxon>
        <taxon>Bacillati</taxon>
        <taxon>Bacillota</taxon>
        <taxon>Clostridia</taxon>
        <taxon>Peptostreptococcales</taxon>
        <taxon>Anaerovoracaceae</taxon>
        <taxon>Anaerovorax</taxon>
    </lineage>
</organism>
<evidence type="ECO:0000256" key="8">
    <source>
        <dbReference type="ARBA" id="ARBA00023053"/>
    </source>
</evidence>
<reference evidence="15 16" key="1">
    <citation type="submission" date="2022-06" db="EMBL/GenBank/DDBJ databases">
        <title>Isolation of gut microbiota from human fecal samples.</title>
        <authorList>
            <person name="Pamer E.G."/>
            <person name="Barat B."/>
            <person name="Waligurski E."/>
            <person name="Medina S."/>
            <person name="Paddock L."/>
            <person name="Mostad J."/>
        </authorList>
    </citation>
    <scope>NUCLEOTIDE SEQUENCE [LARGE SCALE GENOMIC DNA]</scope>
    <source>
        <strain evidence="15 16">SL.3.17</strain>
    </source>
</reference>
<comment type="caution">
    <text evidence="15">The sequence shown here is derived from an EMBL/GenBank/DDBJ whole genome shotgun (WGS) entry which is preliminary data.</text>
</comment>
<dbReference type="InterPro" id="IPR038377">
    <property type="entry name" value="Na/Glc_symporter_sf"/>
</dbReference>
<dbReference type="Gene3D" id="1.20.1730.10">
    <property type="entry name" value="Sodium/glucose cotransporter"/>
    <property type="match status" value="1"/>
</dbReference>
<accession>A0ABT1RM60</accession>
<evidence type="ECO:0000256" key="4">
    <source>
        <dbReference type="ARBA" id="ARBA00022475"/>
    </source>
</evidence>
<evidence type="ECO:0000256" key="11">
    <source>
        <dbReference type="ARBA" id="ARBA00023201"/>
    </source>
</evidence>
<keyword evidence="4" id="KW-1003">Cell membrane</keyword>
<dbReference type="InterPro" id="IPR050277">
    <property type="entry name" value="Sodium:Solute_Symporter"/>
</dbReference>
<keyword evidence="7 14" id="KW-1133">Transmembrane helix</keyword>
<evidence type="ECO:0000256" key="13">
    <source>
        <dbReference type="RuleBase" id="RU362091"/>
    </source>
</evidence>
<feature type="transmembrane region" description="Helical" evidence="14">
    <location>
        <begin position="6"/>
        <end position="25"/>
    </location>
</feature>
<dbReference type="RefSeq" id="WP_256131458.1">
    <property type="nucleotide sequence ID" value="NZ_JANFXK010000005.1"/>
</dbReference>
<evidence type="ECO:0000256" key="5">
    <source>
        <dbReference type="ARBA" id="ARBA00022692"/>
    </source>
</evidence>
<protein>
    <recommendedName>
        <fullName evidence="17">Sodium:solute symporter family protein</fullName>
    </recommendedName>
</protein>
<evidence type="ECO:0000256" key="3">
    <source>
        <dbReference type="ARBA" id="ARBA00022448"/>
    </source>
</evidence>
<feature type="transmembrane region" description="Helical" evidence="14">
    <location>
        <begin position="45"/>
        <end position="68"/>
    </location>
</feature>
<feature type="transmembrane region" description="Helical" evidence="14">
    <location>
        <begin position="447"/>
        <end position="468"/>
    </location>
</feature>
<keyword evidence="6" id="KW-0769">Symport</keyword>
<keyword evidence="3" id="KW-0813">Transport</keyword>
<evidence type="ECO:0000256" key="9">
    <source>
        <dbReference type="ARBA" id="ARBA00023065"/>
    </source>
</evidence>
<evidence type="ECO:0000256" key="10">
    <source>
        <dbReference type="ARBA" id="ARBA00023136"/>
    </source>
</evidence>
<evidence type="ECO:0000313" key="15">
    <source>
        <dbReference type="EMBL" id="MCQ4636275.1"/>
    </source>
</evidence>
<feature type="transmembrane region" description="Helical" evidence="14">
    <location>
        <begin position="271"/>
        <end position="295"/>
    </location>
</feature>
<comment type="subcellular location">
    <subcellularLocation>
        <location evidence="1">Cell membrane</location>
        <topology evidence="1">Multi-pass membrane protein</topology>
    </subcellularLocation>
</comment>
<gene>
    <name evidence="15" type="ORF">NE619_06000</name>
</gene>
<comment type="similarity">
    <text evidence="2 13">Belongs to the sodium:solute symporter (SSF) (TC 2.A.21) family.</text>
</comment>
<keyword evidence="16" id="KW-1185">Reference proteome</keyword>
<sequence>MMTKALITISIMIGYFILNAVIIKISTQKQVDLESYAVGNRSFGFMLNAFSGIGAWYCGAMYVGWFATSADTGVFAQYIIVYSVVAVIVQYYEARPVWIWGKEYGLETEGDYVAKRYGSEKFRWVFMTIFFIFYAPWLIVEIKALGYMVHAATYYMVGFNAALIIAVGFVIVYTFFGGAKGAAIGGLIQGITMGVVGVVFLYWMIRKAYGGVFDLYALVEEFKPQLLSFRANGACYWASVIITCGLGGFVLPAIFYRLYMTDSPRTTKKSVLFAPILGIIMGFLVMALGLGATYFKGFPADSQEASFWIADKLGGPVGLGLLGVLGLAASMSSIACFLNCFAVMISKDIVAPLCPKMGRDKLFKIARAATIGVGVAAVVISMFEVKQLMYFVIAIYDCCVQAFPLVFIGLFWRKANLQGAIAGFTIGSMWAVLGVFWPQAIQWAGGWTGGLLGLVCNTLAIIICGFIFGKQRHVDEMFDLLKNYKEPRSTKAL</sequence>
<keyword evidence="11" id="KW-0739">Sodium transport</keyword>
<feature type="transmembrane region" description="Helical" evidence="14">
    <location>
        <begin position="419"/>
        <end position="441"/>
    </location>
</feature>
<feature type="transmembrane region" description="Helical" evidence="14">
    <location>
        <begin position="183"/>
        <end position="205"/>
    </location>
</feature>
<evidence type="ECO:0000256" key="2">
    <source>
        <dbReference type="ARBA" id="ARBA00006434"/>
    </source>
</evidence>
<dbReference type="PROSITE" id="PS50283">
    <property type="entry name" value="NA_SOLUT_SYMP_3"/>
    <property type="match status" value="1"/>
</dbReference>
<feature type="transmembrane region" description="Helical" evidence="14">
    <location>
        <begin position="152"/>
        <end position="176"/>
    </location>
</feature>
<evidence type="ECO:0008006" key="17">
    <source>
        <dbReference type="Google" id="ProtNLM"/>
    </source>
</evidence>
<feature type="transmembrane region" description="Helical" evidence="14">
    <location>
        <begin position="236"/>
        <end position="259"/>
    </location>
</feature>
<keyword evidence="9" id="KW-0406">Ion transport</keyword>
<evidence type="ECO:0000256" key="12">
    <source>
        <dbReference type="ARBA" id="ARBA00033708"/>
    </source>
</evidence>
<proteinExistence type="inferred from homology"/>
<evidence type="ECO:0000313" key="16">
    <source>
        <dbReference type="Proteomes" id="UP001524502"/>
    </source>
</evidence>
<keyword evidence="8" id="KW-0915">Sodium</keyword>
<comment type="catalytic activity">
    <reaction evidence="12">
        <text>L-proline(in) + Na(+)(in) = L-proline(out) + Na(+)(out)</text>
        <dbReference type="Rhea" id="RHEA:28967"/>
        <dbReference type="ChEBI" id="CHEBI:29101"/>
        <dbReference type="ChEBI" id="CHEBI:60039"/>
    </reaction>
</comment>
<keyword evidence="10 14" id="KW-0472">Membrane</keyword>
<feature type="transmembrane region" description="Helical" evidence="14">
    <location>
        <begin position="389"/>
        <end position="412"/>
    </location>
</feature>
<dbReference type="EMBL" id="JANFXK010000005">
    <property type="protein sequence ID" value="MCQ4636275.1"/>
    <property type="molecule type" value="Genomic_DNA"/>
</dbReference>